<evidence type="ECO:0000313" key="6">
    <source>
        <dbReference type="Proteomes" id="UP000053095"/>
    </source>
</evidence>
<protein>
    <recommendedName>
        <fullName evidence="7">Beta-glucosidase</fullName>
    </recommendedName>
</protein>
<keyword evidence="6" id="KW-1185">Reference proteome</keyword>
<organism evidence="5 6">
    <name type="scientific">Talaromyces pinophilus</name>
    <name type="common">Penicillium pinophilum</name>
    <dbReference type="NCBI Taxonomy" id="128442"/>
    <lineage>
        <taxon>Eukaryota</taxon>
        <taxon>Fungi</taxon>
        <taxon>Dikarya</taxon>
        <taxon>Ascomycota</taxon>
        <taxon>Pezizomycotina</taxon>
        <taxon>Eurotiomycetes</taxon>
        <taxon>Eurotiomycetidae</taxon>
        <taxon>Eurotiales</taxon>
        <taxon>Trichocomaceae</taxon>
        <taxon>Talaromyces</taxon>
        <taxon>Talaromyces sect. Talaromyces</taxon>
    </lineage>
</organism>
<evidence type="ECO:0000256" key="3">
    <source>
        <dbReference type="ARBA" id="ARBA00023295"/>
    </source>
</evidence>
<evidence type="ECO:0008006" key="7">
    <source>
        <dbReference type="Google" id="ProtNLM"/>
    </source>
</evidence>
<dbReference type="GO" id="GO:0008422">
    <property type="term" value="F:beta-glucosidase activity"/>
    <property type="evidence" value="ECO:0007669"/>
    <property type="project" value="TreeGrafter"/>
</dbReference>
<comment type="similarity">
    <text evidence="1 4">Belongs to the glycosyl hydrolase 1 family.</text>
</comment>
<evidence type="ECO:0000256" key="4">
    <source>
        <dbReference type="RuleBase" id="RU003690"/>
    </source>
</evidence>
<proteinExistence type="inferred from homology"/>
<keyword evidence="2" id="KW-0378">Hydrolase</keyword>
<dbReference type="Gene3D" id="3.20.20.80">
    <property type="entry name" value="Glycosidases"/>
    <property type="match status" value="2"/>
</dbReference>
<evidence type="ECO:0000256" key="1">
    <source>
        <dbReference type="ARBA" id="ARBA00010838"/>
    </source>
</evidence>
<dbReference type="Pfam" id="PF00232">
    <property type="entry name" value="Glyco_hydro_1"/>
    <property type="match status" value="2"/>
</dbReference>
<dbReference type="PANTHER" id="PTHR10353:SF36">
    <property type="entry name" value="LP05116P"/>
    <property type="match status" value="1"/>
</dbReference>
<gene>
    <name evidence="5" type="ORF">TCE0_060r18631</name>
</gene>
<dbReference type="InterPro" id="IPR001360">
    <property type="entry name" value="Glyco_hydro_1"/>
</dbReference>
<dbReference type="PROSITE" id="PS00653">
    <property type="entry name" value="GLYCOSYL_HYDROL_F1_2"/>
    <property type="match status" value="1"/>
</dbReference>
<dbReference type="PRINTS" id="PR00131">
    <property type="entry name" value="GLHYDRLASE1"/>
</dbReference>
<evidence type="ECO:0000313" key="5">
    <source>
        <dbReference type="EMBL" id="GAM43651.1"/>
    </source>
</evidence>
<dbReference type="InterPro" id="IPR017853">
    <property type="entry name" value="GH"/>
</dbReference>
<evidence type="ECO:0000256" key="2">
    <source>
        <dbReference type="ARBA" id="ARBA00022801"/>
    </source>
</evidence>
<dbReference type="AlphaFoldDB" id="A0A6V8HTA0"/>
<dbReference type="InterPro" id="IPR033132">
    <property type="entry name" value="GH_1_N_CS"/>
</dbReference>
<accession>A0A6V8HTA0</accession>
<name>A0A6V8HTA0_TALPI</name>
<dbReference type="PANTHER" id="PTHR10353">
    <property type="entry name" value="GLYCOSYL HYDROLASE"/>
    <property type="match status" value="1"/>
</dbReference>
<dbReference type="EMBL" id="DF933856">
    <property type="protein sequence ID" value="GAM43651.1"/>
    <property type="molecule type" value="Genomic_DNA"/>
</dbReference>
<reference evidence="6" key="1">
    <citation type="journal article" date="2015" name="Genome Announc.">
        <title>Draft genome sequence of Talaromyces cellulolyticus strain Y-94, a source of lignocellulosic biomass-degrading enzymes.</title>
        <authorList>
            <person name="Fujii T."/>
            <person name="Koike H."/>
            <person name="Sawayama S."/>
            <person name="Yano S."/>
            <person name="Inoue H."/>
        </authorList>
    </citation>
    <scope>NUCLEOTIDE SEQUENCE [LARGE SCALE GENOMIC DNA]</scope>
    <source>
        <strain evidence="6">Y-94</strain>
    </source>
</reference>
<dbReference type="SUPFAM" id="SSF51445">
    <property type="entry name" value="(Trans)glycosidases"/>
    <property type="match status" value="1"/>
</dbReference>
<dbReference type="Proteomes" id="UP000053095">
    <property type="component" value="Unassembled WGS sequence"/>
</dbReference>
<keyword evidence="3" id="KW-0326">Glycosidase</keyword>
<sequence length="416" mass="47357">MMNVNMFKSGDSLVEAKGPSLDELPPVEELPLPPNFAWGAATAAYQIEGGASQDGKGKSIWDTFSHLEPSRTNGENGDVACDHYNRVVEDVKLMASYGMEVYRFSIAWTRIIPLGGRRDPVNEQGISFYNNLIDQLLSHHIEPVVTLYHWDCPQVIYDRYGAFLNKEEFQADFEHYARICFSRFGDRVKKWESQKGEISIVLNGHFYEPWDPSSDLHIEAAQRRLEFYIGWFGDPIFLGQDYPETMKIRLGDRLPRFTTGEFELLRKLAPHNAFYGMNHYSTKYARALPGPPADDDCTGNVEEGSIDCQGNEIGPASGMPWLRVAPVGFRKVLNWVWNRYHVPIIITENGCPCPGESRMTLGQALDDKFRVRYIGLYLDAISRAINEDGVEVLGYYVWSLMDNFGTLNIFQFVLSF</sequence>
<dbReference type="GO" id="GO:0005975">
    <property type="term" value="P:carbohydrate metabolic process"/>
    <property type="evidence" value="ECO:0007669"/>
    <property type="project" value="InterPro"/>
</dbReference>
<comment type="caution">
    <text evidence="5">The sequence shown here is derived from an EMBL/GenBank/DDBJ whole genome shotgun (WGS) entry which is preliminary data.</text>
</comment>